<feature type="transmembrane region" description="Helical" evidence="1">
    <location>
        <begin position="55"/>
        <end position="77"/>
    </location>
</feature>
<reference evidence="2" key="1">
    <citation type="submission" date="2023-03" db="EMBL/GenBank/DDBJ databases">
        <title>Massive genome expansion in bonnet fungi (Mycena s.s.) driven by repeated elements and novel gene families across ecological guilds.</title>
        <authorList>
            <consortium name="Lawrence Berkeley National Laboratory"/>
            <person name="Harder C.B."/>
            <person name="Miyauchi S."/>
            <person name="Viragh M."/>
            <person name="Kuo A."/>
            <person name="Thoen E."/>
            <person name="Andreopoulos B."/>
            <person name="Lu D."/>
            <person name="Skrede I."/>
            <person name="Drula E."/>
            <person name="Henrissat B."/>
            <person name="Morin E."/>
            <person name="Kohler A."/>
            <person name="Barry K."/>
            <person name="LaButti K."/>
            <person name="Morin E."/>
            <person name="Salamov A."/>
            <person name="Lipzen A."/>
            <person name="Mereny Z."/>
            <person name="Hegedus B."/>
            <person name="Baldrian P."/>
            <person name="Stursova M."/>
            <person name="Weitz H."/>
            <person name="Taylor A."/>
            <person name="Grigoriev I.V."/>
            <person name="Nagy L.G."/>
            <person name="Martin F."/>
            <person name="Kauserud H."/>
        </authorList>
    </citation>
    <scope>NUCLEOTIDE SEQUENCE</scope>
    <source>
        <strain evidence="2">CBHHK188m</strain>
    </source>
</reference>
<dbReference type="Proteomes" id="UP001215280">
    <property type="component" value="Unassembled WGS sequence"/>
</dbReference>
<evidence type="ECO:0000313" key="3">
    <source>
        <dbReference type="Proteomes" id="UP001215280"/>
    </source>
</evidence>
<organism evidence="2 3">
    <name type="scientific">Mycena maculata</name>
    <dbReference type="NCBI Taxonomy" id="230809"/>
    <lineage>
        <taxon>Eukaryota</taxon>
        <taxon>Fungi</taxon>
        <taxon>Dikarya</taxon>
        <taxon>Basidiomycota</taxon>
        <taxon>Agaricomycotina</taxon>
        <taxon>Agaricomycetes</taxon>
        <taxon>Agaricomycetidae</taxon>
        <taxon>Agaricales</taxon>
        <taxon>Marasmiineae</taxon>
        <taxon>Mycenaceae</taxon>
        <taxon>Mycena</taxon>
    </lineage>
</organism>
<accession>A0AAD7NS09</accession>
<protein>
    <submittedName>
        <fullName evidence="2">Uncharacterized protein</fullName>
    </submittedName>
</protein>
<dbReference type="EMBL" id="JARJLG010000018">
    <property type="protein sequence ID" value="KAJ7772856.1"/>
    <property type="molecule type" value="Genomic_DNA"/>
</dbReference>
<sequence>MASKMGPYGRNSMRVHLAAPGGEACSRYRDAAAPGNSAGVLSIELKLSWKRLRQASVLIGLGAWSGVFSVLVCHVCSTRAAAIPARRSRRDNLVSRPWVLPALKGATMIPLAITVFSNHPLGYFLRESTQN</sequence>
<evidence type="ECO:0000313" key="2">
    <source>
        <dbReference type="EMBL" id="KAJ7772856.1"/>
    </source>
</evidence>
<name>A0AAD7NS09_9AGAR</name>
<feature type="transmembrane region" description="Helical" evidence="1">
    <location>
        <begin position="98"/>
        <end position="116"/>
    </location>
</feature>
<proteinExistence type="predicted"/>
<dbReference type="AlphaFoldDB" id="A0AAD7NS09"/>
<keyword evidence="1" id="KW-0812">Transmembrane</keyword>
<comment type="caution">
    <text evidence="2">The sequence shown here is derived from an EMBL/GenBank/DDBJ whole genome shotgun (WGS) entry which is preliminary data.</text>
</comment>
<keyword evidence="1" id="KW-1133">Transmembrane helix</keyword>
<evidence type="ECO:0000256" key="1">
    <source>
        <dbReference type="SAM" id="Phobius"/>
    </source>
</evidence>
<keyword evidence="3" id="KW-1185">Reference proteome</keyword>
<keyword evidence="1" id="KW-0472">Membrane</keyword>
<gene>
    <name evidence="2" type="ORF">DFH07DRAFT_801730</name>
</gene>